<comment type="caution">
    <text evidence="4">The sequence shown here is derived from an EMBL/GenBank/DDBJ whole genome shotgun (WGS) entry which is preliminary data.</text>
</comment>
<evidence type="ECO:0008006" key="6">
    <source>
        <dbReference type="Google" id="ProtNLM"/>
    </source>
</evidence>
<gene>
    <name evidence="4" type="ORF">AJ79_09560</name>
</gene>
<protein>
    <recommendedName>
        <fullName evidence="6">Tat pathway signal sequence</fullName>
    </recommendedName>
</protein>
<feature type="compositionally biased region" description="Basic and acidic residues" evidence="2">
    <location>
        <begin position="1"/>
        <end position="16"/>
    </location>
</feature>
<evidence type="ECO:0000313" key="5">
    <source>
        <dbReference type="Proteomes" id="UP000223968"/>
    </source>
</evidence>
<reference evidence="4 5" key="1">
    <citation type="submission" date="2017-10" db="EMBL/GenBank/DDBJ databases">
        <title>Comparative genomics in systemic dimorphic fungi from Ajellomycetaceae.</title>
        <authorList>
            <person name="Munoz J.F."/>
            <person name="Mcewen J.G."/>
            <person name="Clay O.K."/>
            <person name="Cuomo C.A."/>
        </authorList>
    </citation>
    <scope>NUCLEOTIDE SEQUENCE [LARGE SCALE GENOMIC DNA]</scope>
    <source>
        <strain evidence="4 5">UAMH5409</strain>
    </source>
</reference>
<dbReference type="InterPro" id="IPR021765">
    <property type="entry name" value="UstYa-like"/>
</dbReference>
<keyword evidence="3" id="KW-1133">Transmembrane helix</keyword>
<evidence type="ECO:0000256" key="2">
    <source>
        <dbReference type="SAM" id="MobiDB-lite"/>
    </source>
</evidence>
<organism evidence="4 5">
    <name type="scientific">Helicocarpus griseus UAMH5409</name>
    <dbReference type="NCBI Taxonomy" id="1447875"/>
    <lineage>
        <taxon>Eukaryota</taxon>
        <taxon>Fungi</taxon>
        <taxon>Dikarya</taxon>
        <taxon>Ascomycota</taxon>
        <taxon>Pezizomycotina</taxon>
        <taxon>Eurotiomycetes</taxon>
        <taxon>Eurotiomycetidae</taxon>
        <taxon>Onygenales</taxon>
        <taxon>Ajellomycetaceae</taxon>
        <taxon>Helicocarpus</taxon>
    </lineage>
</organism>
<dbReference type="Proteomes" id="UP000223968">
    <property type="component" value="Unassembled WGS sequence"/>
</dbReference>
<proteinExistence type="inferred from homology"/>
<keyword evidence="3" id="KW-0812">Transmembrane</keyword>
<feature type="region of interest" description="Disordered" evidence="2">
    <location>
        <begin position="1"/>
        <end position="29"/>
    </location>
</feature>
<name>A0A2B7WJ08_9EURO</name>
<feature type="transmembrane region" description="Helical" evidence="3">
    <location>
        <begin position="51"/>
        <end position="73"/>
    </location>
</feature>
<sequence>MASAHSDTRGKFERISPESSQSIKEEEEHLLPDGEKRLFSRKGKRKCAWQVSAKALTVLNILLMAILLAAWAASSATMRRGLADIGPNPPFSPVRDDGYVRYVNRRFRPTKIFQSETSDEVEAAWSKILGVTDGVVQLPKSIASKLDESIESFVEPGQYIYGVGMLHQMHCLNRIRRSFYPKKFFPNETQEQINVHKNHCFDLLRQSILCAGDVSMVYWWNRSYSYTDEQGQRHHTQKFLTMSNEEKTKGSFAFWDVEAHCRDWDKIYEWAEINQVHTGVTGALFGNSTGDS</sequence>
<dbReference type="PANTHER" id="PTHR33365">
    <property type="entry name" value="YALI0B05434P"/>
    <property type="match status" value="1"/>
</dbReference>
<comment type="similarity">
    <text evidence="1">Belongs to the ustYa family.</text>
</comment>
<evidence type="ECO:0000256" key="1">
    <source>
        <dbReference type="ARBA" id="ARBA00035112"/>
    </source>
</evidence>
<dbReference type="GO" id="GO:0043386">
    <property type="term" value="P:mycotoxin biosynthetic process"/>
    <property type="evidence" value="ECO:0007669"/>
    <property type="project" value="InterPro"/>
</dbReference>
<evidence type="ECO:0000256" key="3">
    <source>
        <dbReference type="SAM" id="Phobius"/>
    </source>
</evidence>
<dbReference type="PANTHER" id="PTHR33365:SF13">
    <property type="entry name" value="TAT PATHWAY SIGNAL SEQUENCE"/>
    <property type="match status" value="1"/>
</dbReference>
<dbReference type="Pfam" id="PF11807">
    <property type="entry name" value="UstYa"/>
    <property type="match status" value="1"/>
</dbReference>
<keyword evidence="5" id="KW-1185">Reference proteome</keyword>
<dbReference type="OrthoDB" id="3687641at2759"/>
<keyword evidence="3" id="KW-0472">Membrane</keyword>
<accession>A0A2B7WJ08</accession>
<evidence type="ECO:0000313" key="4">
    <source>
        <dbReference type="EMBL" id="PGG96500.1"/>
    </source>
</evidence>
<dbReference type="AlphaFoldDB" id="A0A2B7WJ08"/>
<dbReference type="EMBL" id="PDNB01000278">
    <property type="protein sequence ID" value="PGG96500.1"/>
    <property type="molecule type" value="Genomic_DNA"/>
</dbReference>